<dbReference type="AlphaFoldDB" id="A0AAN6EZ69"/>
<evidence type="ECO:0000313" key="1">
    <source>
        <dbReference type="EMBL" id="KAJ8992517.1"/>
    </source>
</evidence>
<proteinExistence type="predicted"/>
<gene>
    <name evidence="1" type="ORF">HRR80_003616</name>
</gene>
<accession>A0AAN6EZ69</accession>
<organism evidence="1 2">
    <name type="scientific">Exophiala dermatitidis</name>
    <name type="common">Black yeast-like fungus</name>
    <name type="synonym">Wangiella dermatitidis</name>
    <dbReference type="NCBI Taxonomy" id="5970"/>
    <lineage>
        <taxon>Eukaryota</taxon>
        <taxon>Fungi</taxon>
        <taxon>Dikarya</taxon>
        <taxon>Ascomycota</taxon>
        <taxon>Pezizomycotina</taxon>
        <taxon>Eurotiomycetes</taxon>
        <taxon>Chaetothyriomycetidae</taxon>
        <taxon>Chaetothyriales</taxon>
        <taxon>Herpotrichiellaceae</taxon>
        <taxon>Exophiala</taxon>
    </lineage>
</organism>
<evidence type="ECO:0000313" key="2">
    <source>
        <dbReference type="Proteomes" id="UP001161757"/>
    </source>
</evidence>
<name>A0AAN6EZ69_EXODE</name>
<comment type="caution">
    <text evidence="1">The sequence shown here is derived from an EMBL/GenBank/DDBJ whole genome shotgun (WGS) entry which is preliminary data.</text>
</comment>
<protein>
    <submittedName>
        <fullName evidence="1">Uncharacterized protein</fullName>
    </submittedName>
</protein>
<sequence length="172" mass="17522">MQAFANSFLGQFGVKSVAYANNIAYGFSLTTSELQAALGPISLLNGLCNAVGIFTLQISDATCPVTPLPAQQCNVNVNFCALESLSSAGISSGTCTANGPLLPCLPSQVTSTAITNCHNLGTTCKAYGNNLLTPLTATKSVAQIQEDIATYALSNLCLAGTTVTLSDASCAS</sequence>
<dbReference type="EMBL" id="JAJGCB010000005">
    <property type="protein sequence ID" value="KAJ8992517.1"/>
    <property type="molecule type" value="Genomic_DNA"/>
</dbReference>
<dbReference type="Proteomes" id="UP001161757">
    <property type="component" value="Unassembled WGS sequence"/>
</dbReference>
<reference evidence="1" key="1">
    <citation type="submission" date="2023-01" db="EMBL/GenBank/DDBJ databases">
        <title>Exophiala dermititidis isolated from Cystic Fibrosis Patient.</title>
        <authorList>
            <person name="Kurbessoian T."/>
            <person name="Crocker A."/>
            <person name="Murante D."/>
            <person name="Hogan D.A."/>
            <person name="Stajich J.E."/>
        </authorList>
    </citation>
    <scope>NUCLEOTIDE SEQUENCE</scope>
    <source>
        <strain evidence="1">Ex8</strain>
    </source>
</reference>